<proteinExistence type="predicted"/>
<dbReference type="InterPro" id="IPR016047">
    <property type="entry name" value="M23ase_b-sheet_dom"/>
</dbReference>
<feature type="coiled-coil region" evidence="1">
    <location>
        <begin position="211"/>
        <end position="245"/>
    </location>
</feature>
<gene>
    <name evidence="4" type="ORF">HZS81_16500</name>
</gene>
<dbReference type="EMBL" id="JACCDF010000018">
    <property type="protein sequence ID" value="NYS62355.1"/>
    <property type="molecule type" value="Genomic_DNA"/>
</dbReference>
<keyword evidence="2" id="KW-0732">Signal</keyword>
<dbReference type="Pfam" id="PF01551">
    <property type="entry name" value="Peptidase_M23"/>
    <property type="match status" value="1"/>
</dbReference>
<protein>
    <submittedName>
        <fullName evidence="4">Peptidoglycan DD-metalloendopeptidase family protein</fullName>
    </submittedName>
</protein>
<evidence type="ECO:0000256" key="2">
    <source>
        <dbReference type="SAM" id="SignalP"/>
    </source>
</evidence>
<sequence length="378" mass="42197">MRRLAFMGALLLLGGLSPALGQASEADAERQLDALGEQIETVAERLNATDTARDDASRELRDIETQLAETHRRLDALQAERRELADESAQLRAHRERLERQRREQSQALAKQLAALYRVGPTPQLKLLLNQGDPAELDRMQAYLNRLTQARQARIEAIAELDTALADTEAELVTRQQRLGTLSAELESQSATLAERTAERRELVATLDSRFQSDAQRLASLEQDREQAQRTLEKIRQEMARLDEPAPSTQISRTQGELPWPVQGTISATYHGQKGVHFNGIVIKANAGTPVTAVHTGRVVFADWMRGFGNLLIIDHGDHVMTLYAHLQRFSARPGQQVTRGDEIGRVGDSGGQAQASLYFEVRQSGEPINPQRWIARR</sequence>
<name>A0A7Z0LNT0_9GAMM</name>
<keyword evidence="5" id="KW-1185">Reference proteome</keyword>
<evidence type="ECO:0000256" key="1">
    <source>
        <dbReference type="SAM" id="Coils"/>
    </source>
</evidence>
<evidence type="ECO:0000313" key="5">
    <source>
        <dbReference type="Proteomes" id="UP000586119"/>
    </source>
</evidence>
<evidence type="ECO:0000259" key="3">
    <source>
        <dbReference type="Pfam" id="PF01551"/>
    </source>
</evidence>
<dbReference type="InterPro" id="IPR050570">
    <property type="entry name" value="Cell_wall_metabolism_enzyme"/>
</dbReference>
<dbReference type="CDD" id="cd12797">
    <property type="entry name" value="M23_peptidase"/>
    <property type="match status" value="1"/>
</dbReference>
<feature type="signal peptide" evidence="2">
    <location>
        <begin position="1"/>
        <end position="23"/>
    </location>
</feature>
<dbReference type="AlphaFoldDB" id="A0A7Z0LNT0"/>
<comment type="caution">
    <text evidence="4">The sequence shown here is derived from an EMBL/GenBank/DDBJ whole genome shotgun (WGS) entry which is preliminary data.</text>
</comment>
<reference evidence="4 5" key="1">
    <citation type="journal article" date="2015" name="Int. J. Syst. Evol. Microbiol.">
        <title>Halomonas salicampi sp. nov., a halotolerant and alkalitolerant bacterium isolated from a saltern soil.</title>
        <authorList>
            <person name="Lee J.C."/>
            <person name="Kim Y.S."/>
            <person name="Yun B.S."/>
            <person name="Whang K.S."/>
        </authorList>
    </citation>
    <scope>NUCLEOTIDE SEQUENCE [LARGE SCALE GENOMIC DNA]</scope>
    <source>
        <strain evidence="4 5">BH103</strain>
    </source>
</reference>
<dbReference type="Gene3D" id="2.70.70.10">
    <property type="entry name" value="Glucose Permease (Domain IIA)"/>
    <property type="match status" value="1"/>
</dbReference>
<dbReference type="PANTHER" id="PTHR21666:SF270">
    <property type="entry name" value="MUREIN HYDROLASE ACTIVATOR ENVC"/>
    <property type="match status" value="1"/>
</dbReference>
<feature type="chain" id="PRO_5031056882" evidence="2">
    <location>
        <begin position="24"/>
        <end position="378"/>
    </location>
</feature>
<dbReference type="FunFam" id="2.70.70.10:FF:000003">
    <property type="entry name" value="Murein hydrolase activator EnvC"/>
    <property type="match status" value="1"/>
</dbReference>
<accession>A0A7Z0LNT0</accession>
<keyword evidence="1" id="KW-0175">Coiled coil</keyword>
<feature type="domain" description="M23ase beta-sheet core" evidence="3">
    <location>
        <begin position="279"/>
        <end position="371"/>
    </location>
</feature>
<dbReference type="PANTHER" id="PTHR21666">
    <property type="entry name" value="PEPTIDASE-RELATED"/>
    <property type="match status" value="1"/>
</dbReference>
<organism evidence="4 5">
    <name type="scientific">Vreelandella salicampi</name>
    <dbReference type="NCBI Taxonomy" id="1449798"/>
    <lineage>
        <taxon>Bacteria</taxon>
        <taxon>Pseudomonadati</taxon>
        <taxon>Pseudomonadota</taxon>
        <taxon>Gammaproteobacteria</taxon>
        <taxon>Oceanospirillales</taxon>
        <taxon>Halomonadaceae</taxon>
        <taxon>Vreelandella</taxon>
    </lineage>
</organism>
<dbReference type="InterPro" id="IPR011055">
    <property type="entry name" value="Dup_hybrid_motif"/>
</dbReference>
<evidence type="ECO:0000313" key="4">
    <source>
        <dbReference type="EMBL" id="NYS62355.1"/>
    </source>
</evidence>
<feature type="coiled-coil region" evidence="1">
    <location>
        <begin position="25"/>
        <end position="115"/>
    </location>
</feature>
<dbReference type="GO" id="GO:0004222">
    <property type="term" value="F:metalloendopeptidase activity"/>
    <property type="evidence" value="ECO:0007669"/>
    <property type="project" value="TreeGrafter"/>
</dbReference>
<dbReference type="Gene3D" id="6.10.250.3150">
    <property type="match status" value="1"/>
</dbReference>
<dbReference type="SUPFAM" id="SSF51261">
    <property type="entry name" value="Duplicated hybrid motif"/>
    <property type="match status" value="1"/>
</dbReference>
<dbReference type="Proteomes" id="UP000586119">
    <property type="component" value="Unassembled WGS sequence"/>
</dbReference>